<evidence type="ECO:0000313" key="1">
    <source>
        <dbReference type="EMBL" id="WOB77535.1"/>
    </source>
</evidence>
<name>A0ACD4VN55_9CAUL</name>
<reference evidence="1" key="1">
    <citation type="submission" date="2023-03" db="EMBL/GenBank/DDBJ databases">
        <title>Genome sequence of Brevundimonas nasdae SJTX8.</title>
        <authorList>
            <person name="Liang R."/>
        </authorList>
    </citation>
    <scope>NUCLEOTIDE SEQUENCE</scope>
    <source>
        <strain evidence="1">X8</strain>
    </source>
</reference>
<proteinExistence type="predicted"/>
<organism evidence="1 2">
    <name type="scientific">Brevundimonas nasdae</name>
    <dbReference type="NCBI Taxonomy" id="172043"/>
    <lineage>
        <taxon>Bacteria</taxon>
        <taxon>Pseudomonadati</taxon>
        <taxon>Pseudomonadota</taxon>
        <taxon>Alphaproteobacteria</taxon>
        <taxon>Caulobacterales</taxon>
        <taxon>Caulobacteraceae</taxon>
        <taxon>Brevundimonas</taxon>
    </lineage>
</organism>
<evidence type="ECO:0000313" key="2">
    <source>
        <dbReference type="Proteomes" id="UP001302493"/>
    </source>
</evidence>
<keyword evidence="2" id="KW-1185">Reference proteome</keyword>
<accession>A0ACD4VN55</accession>
<sequence>MDVAIGKAIGDRREAVGMTQRRLGAAIGVSFQQIQKYETGSNRIASSKLMLAPEALKCDVAELVGEPRGELPGTARLIRAWSNLNDKQREAVTSMIKAFE</sequence>
<dbReference type="Proteomes" id="UP001302493">
    <property type="component" value="Chromosome"/>
</dbReference>
<gene>
    <name evidence="1" type="ORF">PZA08_09295</name>
</gene>
<protein>
    <submittedName>
        <fullName evidence="1">Helix-turn-helix transcriptional regulator</fullName>
    </submittedName>
</protein>
<dbReference type="EMBL" id="CP119180">
    <property type="protein sequence ID" value="WOB77535.1"/>
    <property type="molecule type" value="Genomic_DNA"/>
</dbReference>